<name>A0A507FIU8_9FUNG</name>
<dbReference type="Pfam" id="PF09741">
    <property type="entry name" value="DUF2045"/>
    <property type="match status" value="1"/>
</dbReference>
<gene>
    <name evidence="2" type="ORF">CcCBS67573_g02381</name>
</gene>
<comment type="caution">
    <text evidence="2">The sequence shown here is derived from an EMBL/GenBank/DDBJ whole genome shotgun (WGS) entry which is preliminary data.</text>
</comment>
<protein>
    <submittedName>
        <fullName evidence="2">Uncharacterized protein</fullName>
    </submittedName>
</protein>
<dbReference type="STRING" id="246404.A0A507FIU8"/>
<feature type="region of interest" description="Disordered" evidence="1">
    <location>
        <begin position="151"/>
        <end position="178"/>
    </location>
</feature>
<dbReference type="Proteomes" id="UP000320333">
    <property type="component" value="Unassembled WGS sequence"/>
</dbReference>
<dbReference type="EMBL" id="QEAP01000049">
    <property type="protein sequence ID" value="TPX76361.1"/>
    <property type="molecule type" value="Genomic_DNA"/>
</dbReference>
<evidence type="ECO:0000313" key="2">
    <source>
        <dbReference type="EMBL" id="TPX76361.1"/>
    </source>
</evidence>
<dbReference type="OrthoDB" id="1906921at2759"/>
<proteinExistence type="predicted"/>
<dbReference type="PANTHER" id="PTHR21477:SF13">
    <property type="entry name" value="KIAA0930"/>
    <property type="match status" value="1"/>
</dbReference>
<accession>A0A507FIU8</accession>
<sequence length="484" mass="52340">MSNIRLILQRLSSEGLSAEAASATLSPPFEAAEAISSNGDGFVLVDRDETRQKQRDALLARGVEEAKWMRVFVDLFVTHADPAHDDLLFFVTVHGDILVKRRVAHALPQLDPEILISWRETLCLNVIVQMHCTLTVSVCRRETSRRTDVEMQQIHPSTAMGADSSPVKSSNSSSPSKSKMVALRRIAKKVYAAPYKSRMDVKDAFMNECAYPLVYYTVNDYESSDLHLHIQEKEYLCVELSVLVPEASSDLAESPQSHGYMSNSSTMPLPPPVADNPTPFPVPEGFKKVVLFQGAVPYTALLDIFMQKGSRPANVVSNSSPSSGWGNLSSKSMTNLANGGRNSVTAATERTEYIMMRGPRGKGVCQVAICENILSETDETNFATSAPSQQSKKHNGGDAASSSLFSMLGGTMRAGMNVIRSGLAGSLGDDVSAGARIPSAAGSNGVHGAVFKKPDALRCSMTYVNVPWHSIMSDLISAFEAGNL</sequence>
<dbReference type="InterPro" id="IPR019141">
    <property type="entry name" value="DUF2045"/>
</dbReference>
<reference evidence="2 3" key="1">
    <citation type="journal article" date="2019" name="Sci. Rep.">
        <title>Comparative genomics of chytrid fungi reveal insights into the obligate biotrophic and pathogenic lifestyle of Synchytrium endobioticum.</title>
        <authorList>
            <person name="van de Vossenberg B.T.L.H."/>
            <person name="Warris S."/>
            <person name="Nguyen H.D.T."/>
            <person name="van Gent-Pelzer M.P.E."/>
            <person name="Joly D.L."/>
            <person name="van de Geest H.C."/>
            <person name="Bonants P.J.M."/>
            <person name="Smith D.S."/>
            <person name="Levesque C.A."/>
            <person name="van der Lee T.A.J."/>
        </authorList>
    </citation>
    <scope>NUCLEOTIDE SEQUENCE [LARGE SCALE GENOMIC DNA]</scope>
    <source>
        <strain evidence="2 3">CBS 675.73</strain>
    </source>
</reference>
<evidence type="ECO:0000313" key="3">
    <source>
        <dbReference type="Proteomes" id="UP000320333"/>
    </source>
</evidence>
<dbReference type="PANTHER" id="PTHR21477">
    <property type="entry name" value="ZGC:172139"/>
    <property type="match status" value="1"/>
</dbReference>
<dbReference type="AlphaFoldDB" id="A0A507FIU8"/>
<keyword evidence="3" id="KW-1185">Reference proteome</keyword>
<evidence type="ECO:0000256" key="1">
    <source>
        <dbReference type="SAM" id="MobiDB-lite"/>
    </source>
</evidence>
<feature type="compositionally biased region" description="Low complexity" evidence="1">
    <location>
        <begin position="164"/>
        <end position="178"/>
    </location>
</feature>
<organism evidence="2 3">
    <name type="scientific">Chytriomyces confervae</name>
    <dbReference type="NCBI Taxonomy" id="246404"/>
    <lineage>
        <taxon>Eukaryota</taxon>
        <taxon>Fungi</taxon>
        <taxon>Fungi incertae sedis</taxon>
        <taxon>Chytridiomycota</taxon>
        <taxon>Chytridiomycota incertae sedis</taxon>
        <taxon>Chytridiomycetes</taxon>
        <taxon>Chytridiales</taxon>
        <taxon>Chytriomycetaceae</taxon>
        <taxon>Chytriomyces</taxon>
    </lineage>
</organism>